<organism evidence="2 3">
    <name type="scientific">Deinococcus gobiensis (strain DSM 21396 / JCM 16679 / CGMCC 1.7299 / I-0)</name>
    <dbReference type="NCBI Taxonomy" id="745776"/>
    <lineage>
        <taxon>Bacteria</taxon>
        <taxon>Thermotogati</taxon>
        <taxon>Deinococcota</taxon>
        <taxon>Deinococci</taxon>
        <taxon>Deinococcales</taxon>
        <taxon>Deinococcaceae</taxon>
        <taxon>Deinococcus</taxon>
    </lineage>
</organism>
<evidence type="ECO:0000256" key="1">
    <source>
        <dbReference type="SAM" id="MobiDB-lite"/>
    </source>
</evidence>
<proteinExistence type="predicted"/>
<feature type="compositionally biased region" description="Basic residues" evidence="1">
    <location>
        <begin position="251"/>
        <end position="261"/>
    </location>
</feature>
<dbReference type="KEGG" id="dgo:DGo_PB0224"/>
<feature type="compositionally biased region" description="Polar residues" evidence="1">
    <location>
        <begin position="313"/>
        <end position="323"/>
    </location>
</feature>
<feature type="region of interest" description="Disordered" evidence="1">
    <location>
        <begin position="232"/>
        <end position="366"/>
    </location>
</feature>
<reference evidence="2 3" key="1">
    <citation type="journal article" date="2012" name="PLoS ONE">
        <title>Genome sequence and transcriptome analysis of the radioresistant bacterium Deinococcus gobiensis: insights into the extreme environmental adaptations.</title>
        <authorList>
            <person name="Yuan M."/>
            <person name="Chen M."/>
            <person name="Zhang W."/>
            <person name="Lu W."/>
            <person name="Wang J."/>
            <person name="Yang M."/>
            <person name="Zhao P."/>
            <person name="Tang R."/>
            <person name="Li X."/>
            <person name="Hao Y."/>
            <person name="Zhou Z."/>
            <person name="Zhan Y."/>
            <person name="Yu H."/>
            <person name="Teng C."/>
            <person name="Yan Y."/>
            <person name="Ping S."/>
            <person name="Wang Y."/>
            <person name="Lin M."/>
        </authorList>
    </citation>
    <scope>NUCLEOTIDE SEQUENCE [LARGE SCALE GENOMIC DNA]</scope>
    <source>
        <strain evidence="3">DSM 21396 / JCM 16679 / CGMCC 1.7299 / I-0</strain>
        <plasmid evidence="2">P2</plasmid>
    </source>
</reference>
<dbReference type="AlphaFoldDB" id="H8H1U6"/>
<evidence type="ECO:0000313" key="3">
    <source>
        <dbReference type="Proteomes" id="UP000007575"/>
    </source>
</evidence>
<evidence type="ECO:0000313" key="2">
    <source>
        <dbReference type="EMBL" id="AFD27493.1"/>
    </source>
</evidence>
<accession>H8H1U6</accession>
<feature type="compositionally biased region" description="Basic and acidic residues" evidence="1">
    <location>
        <begin position="277"/>
        <end position="292"/>
    </location>
</feature>
<feature type="compositionally biased region" description="Basic residues" evidence="1">
    <location>
        <begin position="332"/>
        <end position="342"/>
    </location>
</feature>
<dbReference type="HOGENOM" id="CLU_755905_0_0_0"/>
<sequence length="366" mass="39574">MARVLLAALEWNALLLTWVCEGAEGLVKVTRFRRRATLSLPEAVTTPALEHNEATALQARLLELLEKGKHPLTTLPSLKTGLGVSTDAIKAAASVLEAQGLVIIKQGTIPMIGVAARHAQQNQDYTSQYGKRLAGAPAVVQPTLLQGGSVSVTPEPAPVVEPAPVEAPPVPAPVRLPRVVPRPARLPRRRPTPAQVPARPAVQVRRPVRAPLARLVSPRQWPPPERPCLEVTSYERTEHRSDPFTFTQSRAGRRAHARAARRPSSPPRASAIARAAPHRESARGAPRRDADRGPQWSVDTGRPQPESGPRITATGQRDCTQAGPQPVPRDRGHLHRPLRGRGHTPAYPGVRQRSDVGRALPHHPGG</sequence>
<name>H8H1U6_DEIGI</name>
<keyword evidence="2" id="KW-0614">Plasmid</keyword>
<gene>
    <name evidence="2" type="ordered locus">DGo_PB0224</name>
</gene>
<protein>
    <submittedName>
        <fullName evidence="2">Uncharacterized protein</fullName>
    </submittedName>
</protein>
<dbReference type="Proteomes" id="UP000007575">
    <property type="component" value="Plasmid P2"/>
</dbReference>
<geneLocation type="plasmid" evidence="2 3">
    <name>P2</name>
</geneLocation>
<keyword evidence="3" id="KW-1185">Reference proteome</keyword>
<dbReference type="EMBL" id="CP002193">
    <property type="protein sequence ID" value="AFD27493.1"/>
    <property type="molecule type" value="Genomic_DNA"/>
</dbReference>
<feature type="compositionally biased region" description="Basic and acidic residues" evidence="1">
    <location>
        <begin position="233"/>
        <end position="242"/>
    </location>
</feature>